<sequence length="124" mass="13515">MSASMKNVGENHSLAFDVVKTNEGNAFHSNTGLFMVPESGLYVFTWSFRLLSGNYHSVELAVNGQSAGVIFSVPTGGTQTGTSTTIVIHATKDDNIYLRTKENNVGDIFSDRYGHTSFAGWKLF</sequence>
<feature type="domain" description="C1q" evidence="4">
    <location>
        <begin position="1"/>
        <end position="124"/>
    </location>
</feature>
<comment type="caution">
    <text evidence="5">The sequence shown here is derived from an EMBL/GenBank/DDBJ whole genome shotgun (WGS) entry which is preliminary data.</text>
</comment>
<organism evidence="5 6">
    <name type="scientific">Pinctada imbricata</name>
    <name type="common">Atlantic pearl-oyster</name>
    <name type="synonym">Pinctada martensii</name>
    <dbReference type="NCBI Taxonomy" id="66713"/>
    <lineage>
        <taxon>Eukaryota</taxon>
        <taxon>Metazoa</taxon>
        <taxon>Spiralia</taxon>
        <taxon>Lophotrochozoa</taxon>
        <taxon>Mollusca</taxon>
        <taxon>Bivalvia</taxon>
        <taxon>Autobranchia</taxon>
        <taxon>Pteriomorphia</taxon>
        <taxon>Pterioida</taxon>
        <taxon>Pterioidea</taxon>
        <taxon>Pteriidae</taxon>
        <taxon>Pinctada</taxon>
    </lineage>
</organism>
<evidence type="ECO:0000313" key="6">
    <source>
        <dbReference type="Proteomes" id="UP001186944"/>
    </source>
</evidence>
<evidence type="ECO:0000259" key="4">
    <source>
        <dbReference type="PROSITE" id="PS50871"/>
    </source>
</evidence>
<dbReference type="AlphaFoldDB" id="A0AA88YHW9"/>
<protein>
    <recommendedName>
        <fullName evidence="4">C1q domain-containing protein</fullName>
    </recommendedName>
</protein>
<gene>
    <name evidence="5" type="ORF">FSP39_007167</name>
</gene>
<keyword evidence="2" id="KW-0964">Secreted</keyword>
<dbReference type="InterPro" id="IPR050822">
    <property type="entry name" value="Cerebellin_Synaptic_Org"/>
</dbReference>
<accession>A0AA88YHW9</accession>
<dbReference type="Pfam" id="PF00386">
    <property type="entry name" value="C1q"/>
    <property type="match status" value="1"/>
</dbReference>
<dbReference type="InterPro" id="IPR001073">
    <property type="entry name" value="C1q_dom"/>
</dbReference>
<evidence type="ECO:0000313" key="5">
    <source>
        <dbReference type="EMBL" id="KAK3105853.1"/>
    </source>
</evidence>
<dbReference type="GO" id="GO:0005576">
    <property type="term" value="C:extracellular region"/>
    <property type="evidence" value="ECO:0007669"/>
    <property type="project" value="UniProtKB-SubCell"/>
</dbReference>
<evidence type="ECO:0000256" key="3">
    <source>
        <dbReference type="ARBA" id="ARBA00022729"/>
    </source>
</evidence>
<keyword evidence="6" id="KW-1185">Reference proteome</keyword>
<dbReference type="PANTHER" id="PTHR22923">
    <property type="entry name" value="CEREBELLIN-RELATED"/>
    <property type="match status" value="1"/>
</dbReference>
<reference evidence="5" key="1">
    <citation type="submission" date="2019-08" db="EMBL/GenBank/DDBJ databases">
        <title>The improved chromosome-level genome for the pearl oyster Pinctada fucata martensii using PacBio sequencing and Hi-C.</title>
        <authorList>
            <person name="Zheng Z."/>
        </authorList>
    </citation>
    <scope>NUCLEOTIDE SEQUENCE</scope>
    <source>
        <strain evidence="5">ZZ-2019</strain>
        <tissue evidence="5">Adductor muscle</tissue>
    </source>
</reference>
<dbReference type="Proteomes" id="UP001186944">
    <property type="component" value="Unassembled WGS sequence"/>
</dbReference>
<dbReference type="EMBL" id="VSWD01000003">
    <property type="protein sequence ID" value="KAK3105853.1"/>
    <property type="molecule type" value="Genomic_DNA"/>
</dbReference>
<dbReference type="PRINTS" id="PR00007">
    <property type="entry name" value="COMPLEMNTC1Q"/>
</dbReference>
<comment type="subcellular location">
    <subcellularLocation>
        <location evidence="1">Secreted</location>
    </subcellularLocation>
</comment>
<dbReference type="PROSITE" id="PS50871">
    <property type="entry name" value="C1Q"/>
    <property type="match status" value="1"/>
</dbReference>
<dbReference type="SUPFAM" id="SSF49842">
    <property type="entry name" value="TNF-like"/>
    <property type="match status" value="1"/>
</dbReference>
<name>A0AA88YHW9_PINIB</name>
<keyword evidence="3" id="KW-0732">Signal</keyword>
<evidence type="ECO:0000256" key="1">
    <source>
        <dbReference type="ARBA" id="ARBA00004613"/>
    </source>
</evidence>
<dbReference type="PANTHER" id="PTHR22923:SF116">
    <property type="entry name" value="C1Q DOMAIN-CONTAINING PROTEIN"/>
    <property type="match status" value="1"/>
</dbReference>
<dbReference type="Gene3D" id="2.60.120.40">
    <property type="match status" value="1"/>
</dbReference>
<proteinExistence type="predicted"/>
<dbReference type="InterPro" id="IPR008983">
    <property type="entry name" value="Tumour_necrosis_fac-like_dom"/>
</dbReference>
<evidence type="ECO:0000256" key="2">
    <source>
        <dbReference type="ARBA" id="ARBA00022525"/>
    </source>
</evidence>